<reference evidence="4 5" key="1">
    <citation type="submission" date="2020-08" db="EMBL/GenBank/DDBJ databases">
        <title>Genomic Encyclopedia of Type Strains, Phase IV (KMG-V): Genome sequencing to study the core and pangenomes of soil and plant-associated prokaryotes.</title>
        <authorList>
            <person name="Whitman W."/>
        </authorList>
    </citation>
    <scope>NUCLEOTIDE SEQUENCE [LARGE SCALE GENOMIC DNA]</scope>
    <source>
        <strain evidence="2 4">ANJLi2</strain>
        <strain evidence="3 5">MP601</strain>
    </source>
</reference>
<dbReference type="RefSeq" id="WP_076376821.1">
    <property type="nucleotide sequence ID" value="NZ_FTMG01000015.1"/>
</dbReference>
<sequence>MKAAVLYKAGETPKYADFAEPIPASHEQLINIKAASIKNLDKMRAKGAHYDKHENYPVVVGVDGAGLLADGTRVYAGSATGMMSEKALINKHWYVPIPDGLDDVTAAALPNPAISAWLSLVYKGKLKKGGTVLILGATGITGKLAIQLAQHLGAGRIIAISRNQEALDNLDADVTISLNQSDNDIKQAIKTEAAKTPFDVVIDYLWGKPAELLLAALTGHNLNATVDHTTRYVQVGEMAGSAINLPAAILRSTAIELTGAGGGSISKEVIGKIQTEILPEVFKLALEGKLSIDTLAIPLKDVAEAWQQDARGKRVVITM</sequence>
<dbReference type="Gene3D" id="3.40.50.720">
    <property type="entry name" value="NAD(P)-binding Rossmann-like Domain"/>
    <property type="match status" value="1"/>
</dbReference>
<accession>A0A1N7ERE7</accession>
<evidence type="ECO:0000313" key="4">
    <source>
        <dbReference type="Proteomes" id="UP000541583"/>
    </source>
</evidence>
<evidence type="ECO:0000259" key="1">
    <source>
        <dbReference type="SMART" id="SM00829"/>
    </source>
</evidence>
<gene>
    <name evidence="3" type="ORF">HDF22_000650</name>
    <name evidence="2" type="ORF">HDF23_004708</name>
</gene>
<dbReference type="EMBL" id="JACHCB010000015">
    <property type="protein sequence ID" value="MBB6111935.1"/>
    <property type="molecule type" value="Genomic_DNA"/>
</dbReference>
<dbReference type="PANTHER" id="PTHR43677">
    <property type="entry name" value="SHORT-CHAIN DEHYDROGENASE/REDUCTASE"/>
    <property type="match status" value="1"/>
</dbReference>
<dbReference type="SUPFAM" id="SSF50129">
    <property type="entry name" value="GroES-like"/>
    <property type="match status" value="1"/>
</dbReference>
<dbReference type="InterPro" id="IPR013149">
    <property type="entry name" value="ADH-like_C"/>
</dbReference>
<dbReference type="Pfam" id="PF00107">
    <property type="entry name" value="ADH_zinc_N"/>
    <property type="match status" value="1"/>
</dbReference>
<dbReference type="InterPro" id="IPR020843">
    <property type="entry name" value="ER"/>
</dbReference>
<dbReference type="OrthoDB" id="9787435at2"/>
<dbReference type="InterPro" id="IPR051397">
    <property type="entry name" value="Zn-ADH-like_protein"/>
</dbReference>
<keyword evidence="4" id="KW-1185">Reference proteome</keyword>
<protein>
    <submittedName>
        <fullName evidence="3">NADPH:quinone reductase-like Zn-dependent oxidoreductase</fullName>
    </submittedName>
</protein>
<dbReference type="InterPro" id="IPR011032">
    <property type="entry name" value="GroES-like_sf"/>
</dbReference>
<dbReference type="SUPFAM" id="SSF51735">
    <property type="entry name" value="NAD(P)-binding Rossmann-fold domains"/>
    <property type="match status" value="1"/>
</dbReference>
<dbReference type="Gene3D" id="3.90.180.10">
    <property type="entry name" value="Medium-chain alcohol dehydrogenases, catalytic domain"/>
    <property type="match status" value="1"/>
</dbReference>
<dbReference type="EMBL" id="JACHCA010000002">
    <property type="protein sequence ID" value="MBB6126545.1"/>
    <property type="molecule type" value="Genomic_DNA"/>
</dbReference>
<evidence type="ECO:0000313" key="5">
    <source>
        <dbReference type="Proteomes" id="UP000548326"/>
    </source>
</evidence>
<dbReference type="AlphaFoldDB" id="A0A1N7ERE7"/>
<evidence type="ECO:0000313" key="3">
    <source>
        <dbReference type="EMBL" id="MBB6126545.1"/>
    </source>
</evidence>
<organism evidence="3 5">
    <name type="scientific">Mucilaginibacter lappiensis</name>
    <dbReference type="NCBI Taxonomy" id="354630"/>
    <lineage>
        <taxon>Bacteria</taxon>
        <taxon>Pseudomonadati</taxon>
        <taxon>Bacteroidota</taxon>
        <taxon>Sphingobacteriia</taxon>
        <taxon>Sphingobacteriales</taxon>
        <taxon>Sphingobacteriaceae</taxon>
        <taxon>Mucilaginibacter</taxon>
    </lineage>
</organism>
<dbReference type="InterPro" id="IPR036291">
    <property type="entry name" value="NAD(P)-bd_dom_sf"/>
</dbReference>
<comment type="caution">
    <text evidence="3">The sequence shown here is derived from an EMBL/GenBank/DDBJ whole genome shotgun (WGS) entry which is preliminary data.</text>
</comment>
<dbReference type="Proteomes" id="UP000548326">
    <property type="component" value="Unassembled WGS sequence"/>
</dbReference>
<dbReference type="SMART" id="SM00829">
    <property type="entry name" value="PKS_ER"/>
    <property type="match status" value="1"/>
</dbReference>
<feature type="domain" description="Enoyl reductase (ER)" evidence="1">
    <location>
        <begin position="10"/>
        <end position="317"/>
    </location>
</feature>
<dbReference type="GO" id="GO:0016491">
    <property type="term" value="F:oxidoreductase activity"/>
    <property type="evidence" value="ECO:0007669"/>
    <property type="project" value="InterPro"/>
</dbReference>
<name>A0A1N7ERE7_9SPHI</name>
<proteinExistence type="predicted"/>
<dbReference type="PANTHER" id="PTHR43677:SF11">
    <property type="entry name" value="ZINC-CONTAINING ALCOHOL DEHYDROGENASE"/>
    <property type="match status" value="1"/>
</dbReference>
<evidence type="ECO:0000313" key="2">
    <source>
        <dbReference type="EMBL" id="MBB6111935.1"/>
    </source>
</evidence>
<dbReference type="Proteomes" id="UP000541583">
    <property type="component" value="Unassembled WGS sequence"/>
</dbReference>
<dbReference type="STRING" id="354630.SAMN05421821_11541"/>